<accession>A0A9W9SYT8</accession>
<evidence type="ECO:0000259" key="1">
    <source>
        <dbReference type="Pfam" id="PF08241"/>
    </source>
</evidence>
<dbReference type="GO" id="GO:0008757">
    <property type="term" value="F:S-adenosylmethionine-dependent methyltransferase activity"/>
    <property type="evidence" value="ECO:0007669"/>
    <property type="project" value="InterPro"/>
</dbReference>
<sequence>MASNDFPLASWETFAPSWDEGMGDEGNDYFRFLELPILEKLIGRLEGCRAIDLATGNGLVARWLAQKAASVIATDGAVSMIDCAMARTDTSQCGNRVSFHRLDVTKQSSWDAFMAIDTCLMDGGFDVVTMNMALMDIQDLGPLARSLKRLLKPNGCFVATLLHPLFFTSGAARQIVVHEEPETGQRIVDRSIVIRKYLNVPPARQFVFDGETESPYLFHRPLAKLFAPFFKAGVVMDALEETNFDLSFYDPLREHASRNFTEFPKILGFRMRPVSEI</sequence>
<organism evidence="2 3">
    <name type="scientific">Penicillium cf. viridicatum</name>
    <dbReference type="NCBI Taxonomy" id="2972119"/>
    <lineage>
        <taxon>Eukaryota</taxon>
        <taxon>Fungi</taxon>
        <taxon>Dikarya</taxon>
        <taxon>Ascomycota</taxon>
        <taxon>Pezizomycotina</taxon>
        <taxon>Eurotiomycetes</taxon>
        <taxon>Eurotiomycetidae</taxon>
        <taxon>Eurotiales</taxon>
        <taxon>Aspergillaceae</taxon>
        <taxon>Penicillium</taxon>
    </lineage>
</organism>
<name>A0A9W9SYT8_9EURO</name>
<dbReference type="CDD" id="cd02440">
    <property type="entry name" value="AdoMet_MTases"/>
    <property type="match status" value="1"/>
</dbReference>
<dbReference type="AlphaFoldDB" id="A0A9W9SYT8"/>
<dbReference type="SUPFAM" id="SSF53335">
    <property type="entry name" value="S-adenosyl-L-methionine-dependent methyltransferases"/>
    <property type="match status" value="1"/>
</dbReference>
<dbReference type="Gene3D" id="3.40.50.150">
    <property type="entry name" value="Vaccinia Virus protein VP39"/>
    <property type="match status" value="1"/>
</dbReference>
<proteinExistence type="predicted"/>
<dbReference type="Pfam" id="PF08241">
    <property type="entry name" value="Methyltransf_11"/>
    <property type="match status" value="1"/>
</dbReference>
<feature type="domain" description="Methyltransferase type 11" evidence="1">
    <location>
        <begin position="52"/>
        <end position="158"/>
    </location>
</feature>
<dbReference type="EMBL" id="JAPQKQ010000003">
    <property type="protein sequence ID" value="KAJ5202896.1"/>
    <property type="molecule type" value="Genomic_DNA"/>
</dbReference>
<gene>
    <name evidence="2" type="ORF">N7449_004975</name>
</gene>
<dbReference type="Proteomes" id="UP001150942">
    <property type="component" value="Unassembled WGS sequence"/>
</dbReference>
<evidence type="ECO:0000313" key="3">
    <source>
        <dbReference type="Proteomes" id="UP001150942"/>
    </source>
</evidence>
<dbReference type="OrthoDB" id="6329284at2759"/>
<reference evidence="2" key="1">
    <citation type="submission" date="2022-11" db="EMBL/GenBank/DDBJ databases">
        <authorList>
            <person name="Petersen C."/>
        </authorList>
    </citation>
    <scope>NUCLEOTIDE SEQUENCE</scope>
    <source>
        <strain evidence="2">IBT 20477</strain>
    </source>
</reference>
<comment type="caution">
    <text evidence="2">The sequence shown here is derived from an EMBL/GenBank/DDBJ whole genome shotgun (WGS) entry which is preliminary data.</text>
</comment>
<keyword evidence="3" id="KW-1185">Reference proteome</keyword>
<protein>
    <recommendedName>
        <fullName evidence="1">Methyltransferase type 11 domain-containing protein</fullName>
    </recommendedName>
</protein>
<dbReference type="PANTHER" id="PTHR43591">
    <property type="entry name" value="METHYLTRANSFERASE"/>
    <property type="match status" value="1"/>
</dbReference>
<dbReference type="InterPro" id="IPR013216">
    <property type="entry name" value="Methyltransf_11"/>
</dbReference>
<evidence type="ECO:0000313" key="2">
    <source>
        <dbReference type="EMBL" id="KAJ5202896.1"/>
    </source>
</evidence>
<reference evidence="2" key="2">
    <citation type="journal article" date="2023" name="IMA Fungus">
        <title>Comparative genomic study of the Penicillium genus elucidates a diverse pangenome and 15 lateral gene transfer events.</title>
        <authorList>
            <person name="Petersen C."/>
            <person name="Sorensen T."/>
            <person name="Nielsen M.R."/>
            <person name="Sondergaard T.E."/>
            <person name="Sorensen J.L."/>
            <person name="Fitzpatrick D.A."/>
            <person name="Frisvad J.C."/>
            <person name="Nielsen K.L."/>
        </authorList>
    </citation>
    <scope>NUCLEOTIDE SEQUENCE</scope>
    <source>
        <strain evidence="2">IBT 20477</strain>
    </source>
</reference>
<dbReference type="InterPro" id="IPR029063">
    <property type="entry name" value="SAM-dependent_MTases_sf"/>
</dbReference>